<evidence type="ECO:0000256" key="2">
    <source>
        <dbReference type="ARBA" id="ARBA00022989"/>
    </source>
</evidence>
<dbReference type="EMBL" id="AYZF01000013">
    <property type="protein sequence ID" value="KRN06163.1"/>
    <property type="molecule type" value="Genomic_DNA"/>
</dbReference>
<dbReference type="GO" id="GO:0000921">
    <property type="term" value="P:septin ring assembly"/>
    <property type="evidence" value="ECO:0007669"/>
    <property type="project" value="InterPro"/>
</dbReference>
<evidence type="ECO:0000256" key="3">
    <source>
        <dbReference type="ARBA" id="ARBA00023054"/>
    </source>
</evidence>
<keyword evidence="1 6" id="KW-0812">Transmembrane</keyword>
<feature type="coiled-coil region" evidence="6">
    <location>
        <begin position="289"/>
        <end position="337"/>
    </location>
</feature>
<reference evidence="8 9" key="1">
    <citation type="journal article" date="2015" name="Genome Announc.">
        <title>Expanding the biotechnology potential of lactobacilli through comparative genomics of 213 strains and associated genera.</title>
        <authorList>
            <person name="Sun Z."/>
            <person name="Harris H.M."/>
            <person name="McCann A."/>
            <person name="Guo C."/>
            <person name="Argimon S."/>
            <person name="Zhang W."/>
            <person name="Yang X."/>
            <person name="Jeffery I.B."/>
            <person name="Cooney J.C."/>
            <person name="Kagawa T.F."/>
            <person name="Liu W."/>
            <person name="Song Y."/>
            <person name="Salvetti E."/>
            <person name="Wrobel A."/>
            <person name="Rasinkangas P."/>
            <person name="Parkhill J."/>
            <person name="Rea M.C."/>
            <person name="O'Sullivan O."/>
            <person name="Ritari J."/>
            <person name="Douillard F.P."/>
            <person name="Paul Ross R."/>
            <person name="Yang R."/>
            <person name="Briner A.E."/>
            <person name="Felis G.E."/>
            <person name="de Vos W.M."/>
            <person name="Barrangou R."/>
            <person name="Klaenhammer T.R."/>
            <person name="Caufield P.W."/>
            <person name="Cui Y."/>
            <person name="Zhang H."/>
            <person name="O'Toole P.W."/>
        </authorList>
    </citation>
    <scope>NUCLEOTIDE SEQUENCE [LARGE SCALE GENOMIC DNA]</scope>
    <source>
        <strain evidence="8 9">DSM 21376</strain>
    </source>
</reference>
<keyword evidence="6" id="KW-0131">Cell cycle</keyword>
<keyword evidence="6" id="KW-1003">Cell membrane</keyword>
<sequence length="568" mass="65783">MTLVLSIIVIVAIIAYFSFFYIQRRNSKRIEHIQQQISELVNSPLHAGIANAEQIKLAGASLSMFEETKQGYLYLVNHQLPEISEHLDEIAEANMHYHFFQVGSELKNIELKMQDAAKLEEKTKLEISDVKKDNQEHQKKLKELEEKYQELRKTLLAKNFSYGPSVDKLEENLAQIETDFDHYADVANQGDYVRANELLGSLEKKTEALEKDLKQIPPLYRNLKNIFPEQLDEISAGYKQLTEQKYAFKTDINKNVLELRALLGQNVINLKKLDLVETAKIDKQLDTGINDLYDELEQELSAREVVEENAPGLKKFIEHAEKQQRDLLIELDRLNQNYTFNHDELENGHKLEKRLKVIAGQFKQYQESVEKGAAVYSEILKQQKKQAADLKDIEEKQATISDGVQDLWREEQEAKEALLEFDSEIHRLKREVEKLNLPGLNKEYLDYFYRVSDEIEKLDQDINRIQINMDEITKAMINLQADMDVLGEKTNDIIASSSLAELLLQYANRYRVRYPEVAHASAEAYELFNHKFDYAASLEKIATAVDKVEPGAYKRIEDEYYATNPAKD</sequence>
<accession>A0A023CW97</accession>
<evidence type="ECO:0000256" key="4">
    <source>
        <dbReference type="ARBA" id="ARBA00023136"/>
    </source>
</evidence>
<name>A0A023CW97_9LACO</name>
<protein>
    <recommendedName>
        <fullName evidence="6">Septation ring formation regulator EzrA</fullName>
    </recommendedName>
</protein>
<dbReference type="NCBIfam" id="NF003409">
    <property type="entry name" value="PRK04778.1-3"/>
    <property type="match status" value="1"/>
</dbReference>
<keyword evidence="6" id="KW-0132">Cell division</keyword>
<evidence type="ECO:0000256" key="1">
    <source>
        <dbReference type="ARBA" id="ARBA00022692"/>
    </source>
</evidence>
<dbReference type="GO" id="GO:0005940">
    <property type="term" value="C:septin ring"/>
    <property type="evidence" value="ECO:0007669"/>
    <property type="project" value="InterPro"/>
</dbReference>
<feature type="topological domain" description="Cytoplasmic" evidence="6">
    <location>
        <begin position="23"/>
        <end position="568"/>
    </location>
</feature>
<feature type="coiled-coil region" evidence="6">
    <location>
        <begin position="120"/>
        <end position="212"/>
    </location>
</feature>
<dbReference type="InterPro" id="IPR010379">
    <property type="entry name" value="EzrA"/>
</dbReference>
<comment type="similarity">
    <text evidence="6">Belongs to the EzrA family.</text>
</comment>
<evidence type="ECO:0000256" key="6">
    <source>
        <dbReference type="HAMAP-Rule" id="MF_00728"/>
    </source>
</evidence>
<keyword evidence="3 6" id="KW-0175">Coiled coil</keyword>
<feature type="coiled-coil region" evidence="6">
    <location>
        <begin position="455"/>
        <end position="482"/>
    </location>
</feature>
<evidence type="ECO:0000313" key="9">
    <source>
        <dbReference type="Proteomes" id="UP000050961"/>
    </source>
</evidence>
<dbReference type="Proteomes" id="UP000050961">
    <property type="component" value="Unassembled WGS sequence"/>
</dbReference>
<dbReference type="RefSeq" id="WP_034988090.1">
    <property type="nucleotide sequence ID" value="NZ_AYZF01000013.1"/>
</dbReference>
<organism evidence="8 9">
    <name type="scientific">Liquorilactobacillus sucicola DSM 21376 = JCM 15457</name>
    <dbReference type="NCBI Taxonomy" id="1423806"/>
    <lineage>
        <taxon>Bacteria</taxon>
        <taxon>Bacillati</taxon>
        <taxon>Bacillota</taxon>
        <taxon>Bacilli</taxon>
        <taxon>Lactobacillales</taxon>
        <taxon>Lactobacillaceae</taxon>
        <taxon>Liquorilactobacillus</taxon>
    </lineage>
</organism>
<dbReference type="STRING" id="1423806.FD15_GL001359"/>
<keyword evidence="9" id="KW-1185">Reference proteome</keyword>
<evidence type="ECO:0000256" key="5">
    <source>
        <dbReference type="ARBA" id="ARBA00023210"/>
    </source>
</evidence>
<dbReference type="Pfam" id="PF06160">
    <property type="entry name" value="EzrA"/>
    <property type="match status" value="1"/>
</dbReference>
<dbReference type="GO" id="GO:0005886">
    <property type="term" value="C:plasma membrane"/>
    <property type="evidence" value="ECO:0007669"/>
    <property type="project" value="UniProtKB-SubCell"/>
</dbReference>
<comment type="subcellular location">
    <subcellularLocation>
        <location evidence="6">Cell membrane</location>
        <topology evidence="6">Single-pass membrane protein</topology>
    </subcellularLocation>
    <text evidence="6">Colocalized with FtsZ to the nascent septal site.</text>
</comment>
<dbReference type="GO" id="GO:0000917">
    <property type="term" value="P:division septum assembly"/>
    <property type="evidence" value="ECO:0007669"/>
    <property type="project" value="UniProtKB-KW"/>
</dbReference>
<dbReference type="HAMAP" id="MF_00728">
    <property type="entry name" value="EzrA"/>
    <property type="match status" value="1"/>
</dbReference>
<feature type="topological domain" description="Extracellular" evidence="6">
    <location>
        <begin position="1"/>
        <end position="2"/>
    </location>
</feature>
<dbReference type="AlphaFoldDB" id="A0A023CW97"/>
<dbReference type="OrthoDB" id="1654473at2"/>
<comment type="caution">
    <text evidence="8">The sequence shown here is derived from an EMBL/GenBank/DDBJ whole genome shotgun (WGS) entry which is preliminary data.</text>
</comment>
<keyword evidence="4 6" id="KW-0472">Membrane</keyword>
<feature type="transmembrane region" description="Helical" evidence="7">
    <location>
        <begin position="6"/>
        <end position="22"/>
    </location>
</feature>
<evidence type="ECO:0000313" key="8">
    <source>
        <dbReference type="EMBL" id="KRN06163.1"/>
    </source>
</evidence>
<keyword evidence="2 6" id="KW-1133">Transmembrane helix</keyword>
<comment type="function">
    <text evidence="6">Negative regulator of FtsZ ring formation; modulates the frequency and position of FtsZ ring formation. Inhibits FtsZ ring formation at polar sites. Interacts either with FtsZ or with one of its binding partners to promote depolymerization.</text>
</comment>
<gene>
    <name evidence="6" type="primary">ezrA</name>
    <name evidence="8" type="ORF">FD15_GL001359</name>
</gene>
<evidence type="ECO:0000256" key="7">
    <source>
        <dbReference type="SAM" id="Phobius"/>
    </source>
</evidence>
<keyword evidence="5 6" id="KW-0717">Septation</keyword>
<dbReference type="PATRIC" id="fig|1423806.3.peg.1380"/>
<dbReference type="eggNOG" id="COG4477">
    <property type="taxonomic scope" value="Bacteria"/>
</dbReference>
<proteinExistence type="inferred from homology"/>